<dbReference type="InterPro" id="IPR051341">
    <property type="entry name" value="Zyg-11_UBL_adapter"/>
</dbReference>
<dbReference type="Pfam" id="PF13516">
    <property type="entry name" value="LRR_6"/>
    <property type="match status" value="1"/>
</dbReference>
<feature type="domain" description="F-box/LRR-repeat protein 15-like leucin rich repeat" evidence="1">
    <location>
        <begin position="83"/>
        <end position="228"/>
    </location>
</feature>
<name>A0A8T2QX61_CERRI</name>
<evidence type="ECO:0000313" key="3">
    <source>
        <dbReference type="Proteomes" id="UP000825935"/>
    </source>
</evidence>
<dbReference type="AlphaFoldDB" id="A0A8T2QX61"/>
<evidence type="ECO:0000259" key="1">
    <source>
        <dbReference type="Pfam" id="PF25372"/>
    </source>
</evidence>
<keyword evidence="3" id="KW-1185">Reference proteome</keyword>
<dbReference type="PANTHER" id="PTHR12904:SF23">
    <property type="entry name" value="PROTEIN ZER-1 HOMOLOG"/>
    <property type="match status" value="1"/>
</dbReference>
<reference evidence="2" key="1">
    <citation type="submission" date="2021-08" db="EMBL/GenBank/DDBJ databases">
        <title>WGS assembly of Ceratopteris richardii.</title>
        <authorList>
            <person name="Marchant D.B."/>
            <person name="Chen G."/>
            <person name="Jenkins J."/>
            <person name="Shu S."/>
            <person name="Leebens-Mack J."/>
            <person name="Grimwood J."/>
            <person name="Schmutz J."/>
            <person name="Soltis P."/>
            <person name="Soltis D."/>
            <person name="Chen Z.-H."/>
        </authorList>
    </citation>
    <scope>NUCLEOTIDE SEQUENCE</scope>
    <source>
        <strain evidence="2">Whitten #5841</strain>
        <tissue evidence="2">Leaf</tissue>
    </source>
</reference>
<dbReference type="Proteomes" id="UP000825935">
    <property type="component" value="Chromosome 31"/>
</dbReference>
<dbReference type="SUPFAM" id="SSF52047">
    <property type="entry name" value="RNI-like"/>
    <property type="match status" value="2"/>
</dbReference>
<dbReference type="OrthoDB" id="550575at2759"/>
<proteinExistence type="predicted"/>
<gene>
    <name evidence="2" type="ORF">KP509_31G008000</name>
</gene>
<evidence type="ECO:0000313" key="2">
    <source>
        <dbReference type="EMBL" id="KAH7288021.1"/>
    </source>
</evidence>
<dbReference type="Pfam" id="PF25372">
    <property type="entry name" value="DUF7885"/>
    <property type="match status" value="1"/>
</dbReference>
<organism evidence="2 3">
    <name type="scientific">Ceratopteris richardii</name>
    <name type="common">Triangle waterfern</name>
    <dbReference type="NCBI Taxonomy" id="49495"/>
    <lineage>
        <taxon>Eukaryota</taxon>
        <taxon>Viridiplantae</taxon>
        <taxon>Streptophyta</taxon>
        <taxon>Embryophyta</taxon>
        <taxon>Tracheophyta</taxon>
        <taxon>Polypodiopsida</taxon>
        <taxon>Polypodiidae</taxon>
        <taxon>Polypodiales</taxon>
        <taxon>Pteridineae</taxon>
        <taxon>Pteridaceae</taxon>
        <taxon>Parkerioideae</taxon>
        <taxon>Ceratopteris</taxon>
    </lineage>
</organism>
<comment type="caution">
    <text evidence="2">The sequence shown here is derived from an EMBL/GenBank/DDBJ whole genome shotgun (WGS) entry which is preliminary data.</text>
</comment>
<dbReference type="InterPro" id="IPR001611">
    <property type="entry name" value="Leu-rich_rpt"/>
</dbReference>
<dbReference type="InterPro" id="IPR006553">
    <property type="entry name" value="Leu-rich_rpt_Cys-con_subtyp"/>
</dbReference>
<dbReference type="InterPro" id="IPR057207">
    <property type="entry name" value="FBXL15_LRR"/>
</dbReference>
<dbReference type="InterPro" id="IPR032675">
    <property type="entry name" value="LRR_dom_sf"/>
</dbReference>
<accession>A0A8T2QX61</accession>
<protein>
    <recommendedName>
        <fullName evidence="1">F-box/LRR-repeat protein 15-like leucin rich repeat domain-containing protein</fullName>
    </recommendedName>
</protein>
<dbReference type="EMBL" id="CM035436">
    <property type="protein sequence ID" value="KAH7288021.1"/>
    <property type="molecule type" value="Genomic_DNA"/>
</dbReference>
<dbReference type="OMA" id="ADCHRIT"/>
<dbReference type="SMART" id="SM00367">
    <property type="entry name" value="LRR_CC"/>
    <property type="match status" value="6"/>
</dbReference>
<sequence>MQRSDQQYSMTDEATGIQSPKLVEMCLNAACESKESVQTWRKQIRTLERLPAHLAHPLFHRLLHSGLLNPPLLEVFRYCIEEVVLSGDSSISAEWTVYFKSFKYLRILKAVSCKSLTNVALFHIAGLADTLQELDISCCPKITDEGLSHVLALKNLEGLGISETKITANGVQQLCILKNLRYLDMGGLPVTDSSLCVLTSLTRLESLYVWGSKISDQGVLQLKKFPNLQMVNLAWTEVTRIPSLQSLKYLNMAKCTVASIFEGWNGLDVQLEELNLSGTNIQGPLEVIAGIGAHNLLTVNLSSSNFKDVTFLTGLSKIGVLDLSGTMINDAAMDIIRSIGANLKHLDLSGCRITSGGVGAFARHVPSLEQLHLSGTLVDDCVFEYLQFVHVLKVLDLSFTNIKGFAKERGRAVDSNSFVNLKDLTFLRILDLRNTPISDDSSQGILCLSELTQLDLRSELLSDFSLQSLSLLKKLVVLSIEGAMLTDLGLLQFMPPPQLKTLSLLDCWLLTRKGISQFSKTHKNISVRHGLITIDSAQKNRNLKQIQNKRSPTLKGTRINVQYISGSQAYSTDERIRYSRSALLKLREQSACTSNTLPPLLSNLEELAGLFKMTSV</sequence>
<dbReference type="PANTHER" id="PTHR12904">
    <property type="match status" value="1"/>
</dbReference>
<dbReference type="Gene3D" id="3.80.10.10">
    <property type="entry name" value="Ribonuclease Inhibitor"/>
    <property type="match status" value="4"/>
</dbReference>